<protein>
    <submittedName>
        <fullName evidence="1">Uncharacterized protein</fullName>
    </submittedName>
</protein>
<organism evidence="1 2">
    <name type="scientific">Gigaspora margarita</name>
    <dbReference type="NCBI Taxonomy" id="4874"/>
    <lineage>
        <taxon>Eukaryota</taxon>
        <taxon>Fungi</taxon>
        <taxon>Fungi incertae sedis</taxon>
        <taxon>Mucoromycota</taxon>
        <taxon>Glomeromycotina</taxon>
        <taxon>Glomeromycetes</taxon>
        <taxon>Diversisporales</taxon>
        <taxon>Gigasporaceae</taxon>
        <taxon>Gigaspora</taxon>
    </lineage>
</organism>
<dbReference type="OrthoDB" id="10436960at2759"/>
<keyword evidence="2" id="KW-1185">Reference proteome</keyword>
<sequence length="101" mass="11766">MLIFLDNINLSVCSFINTSINKLNTSTKSSQKENKNNDKKIKCIIMANNSKSFWNHLYVGNAVTPKNELKIIYRKNVYGFRYARYNPFVDPYNPVFNLIHA</sequence>
<dbReference type="Proteomes" id="UP000439903">
    <property type="component" value="Unassembled WGS sequence"/>
</dbReference>
<name>A0A8H4B5J7_GIGMA</name>
<accession>A0A8H4B5J7</accession>
<gene>
    <name evidence="1" type="ORF">F8M41_019356</name>
</gene>
<comment type="caution">
    <text evidence="1">The sequence shown here is derived from an EMBL/GenBank/DDBJ whole genome shotgun (WGS) entry which is preliminary data.</text>
</comment>
<evidence type="ECO:0000313" key="1">
    <source>
        <dbReference type="EMBL" id="KAF0561733.1"/>
    </source>
</evidence>
<reference evidence="1 2" key="1">
    <citation type="journal article" date="2019" name="Environ. Microbiol.">
        <title>At the nexus of three kingdoms: the genome of the mycorrhizal fungus Gigaspora margarita provides insights into plant, endobacterial and fungal interactions.</title>
        <authorList>
            <person name="Venice F."/>
            <person name="Ghignone S."/>
            <person name="Salvioli di Fossalunga A."/>
            <person name="Amselem J."/>
            <person name="Novero M."/>
            <person name="Xianan X."/>
            <person name="Sedzielewska Toro K."/>
            <person name="Morin E."/>
            <person name="Lipzen A."/>
            <person name="Grigoriev I.V."/>
            <person name="Henrissat B."/>
            <person name="Martin F.M."/>
            <person name="Bonfante P."/>
        </authorList>
    </citation>
    <scope>NUCLEOTIDE SEQUENCE [LARGE SCALE GENOMIC DNA]</scope>
    <source>
        <strain evidence="1 2">BEG34</strain>
    </source>
</reference>
<dbReference type="AlphaFoldDB" id="A0A8H4B5J7"/>
<dbReference type="EMBL" id="WTPW01000006">
    <property type="protein sequence ID" value="KAF0561733.1"/>
    <property type="molecule type" value="Genomic_DNA"/>
</dbReference>
<proteinExistence type="predicted"/>
<evidence type="ECO:0000313" key="2">
    <source>
        <dbReference type="Proteomes" id="UP000439903"/>
    </source>
</evidence>